<dbReference type="CDD" id="cd06222">
    <property type="entry name" value="RNase_H_like"/>
    <property type="match status" value="1"/>
</dbReference>
<feature type="domain" description="RNase H type-1" evidence="1">
    <location>
        <begin position="241"/>
        <end position="354"/>
    </location>
</feature>
<comment type="caution">
    <text evidence="3">The sequence shown here is derived from an EMBL/GenBank/DDBJ whole genome shotgun (WGS) entry which is preliminary data.</text>
</comment>
<protein>
    <recommendedName>
        <fullName evidence="5">Reverse transcriptase</fullName>
    </recommendedName>
</protein>
<evidence type="ECO:0000259" key="2">
    <source>
        <dbReference type="Pfam" id="PF13966"/>
    </source>
</evidence>
<sequence length="432" mass="49017">MVEVLNKIWKSDVLDTLFNEEQASRIRSISLSSDKLSDEIIWRFDGTDNYSVKSGYRLLRAEQARSFSTDFSAFFTTIWAANVPAKVKVTMWRIVKKFLPTFQNLQSRRLLVSNVCAICKSHGESVEHLMRDCNFVQQIMQRLGLPTVANPDADPWMKWIASYFVSLSGRDQRVLLVLYWAVWFARNKMVHEGKLNSVDDVAAFIVAFLQEQDILNQVLPLPTRVCDAPWQAPSKSIIKLNFDSSYFSRTASVTSGIIARNSRGLIMAACSFPHRNVVDAFVAEAYACKQAVCFAKDLGFTRVIIEGDLLTIIKKLNSGKVDRSVVYPIIQDIQALSQEFANISFCFVRREAIRRLMCWLKNVVAFLLLVTGWRRRLRPLLLQPSLIGGSCCKLTPASPVTTLCFCLISRFLLCLHFEMHTGISFSFYAGSI</sequence>
<dbReference type="Pfam" id="PF13966">
    <property type="entry name" value="zf-RVT"/>
    <property type="match status" value="1"/>
</dbReference>
<dbReference type="InterPro" id="IPR012337">
    <property type="entry name" value="RNaseH-like_sf"/>
</dbReference>
<dbReference type="Pfam" id="PF13456">
    <property type="entry name" value="RVT_3"/>
    <property type="match status" value="1"/>
</dbReference>
<dbReference type="Proteomes" id="UP001396334">
    <property type="component" value="Unassembled WGS sequence"/>
</dbReference>
<dbReference type="EMBL" id="JBBPBN010000001">
    <property type="protein sequence ID" value="KAK9046609.1"/>
    <property type="molecule type" value="Genomic_DNA"/>
</dbReference>
<gene>
    <name evidence="3" type="ORF">V6N11_052494</name>
</gene>
<evidence type="ECO:0000259" key="1">
    <source>
        <dbReference type="Pfam" id="PF13456"/>
    </source>
</evidence>
<organism evidence="3 4">
    <name type="scientific">Hibiscus sabdariffa</name>
    <name type="common">roselle</name>
    <dbReference type="NCBI Taxonomy" id="183260"/>
    <lineage>
        <taxon>Eukaryota</taxon>
        <taxon>Viridiplantae</taxon>
        <taxon>Streptophyta</taxon>
        <taxon>Embryophyta</taxon>
        <taxon>Tracheophyta</taxon>
        <taxon>Spermatophyta</taxon>
        <taxon>Magnoliopsida</taxon>
        <taxon>eudicotyledons</taxon>
        <taxon>Gunneridae</taxon>
        <taxon>Pentapetalae</taxon>
        <taxon>rosids</taxon>
        <taxon>malvids</taxon>
        <taxon>Malvales</taxon>
        <taxon>Malvaceae</taxon>
        <taxon>Malvoideae</taxon>
        <taxon>Hibiscus</taxon>
    </lineage>
</organism>
<dbReference type="PANTHER" id="PTHR47074:SF61">
    <property type="entry name" value="RNASE H TYPE-1 DOMAIN-CONTAINING PROTEIN"/>
    <property type="match status" value="1"/>
</dbReference>
<dbReference type="InterPro" id="IPR002156">
    <property type="entry name" value="RNaseH_domain"/>
</dbReference>
<dbReference type="SUPFAM" id="SSF53098">
    <property type="entry name" value="Ribonuclease H-like"/>
    <property type="match status" value="1"/>
</dbReference>
<feature type="domain" description="Reverse transcriptase zinc-binding" evidence="2">
    <location>
        <begin position="50"/>
        <end position="139"/>
    </location>
</feature>
<dbReference type="InterPro" id="IPR052929">
    <property type="entry name" value="RNase_H-like_EbsB-rel"/>
</dbReference>
<dbReference type="InterPro" id="IPR044730">
    <property type="entry name" value="RNase_H-like_dom_plant"/>
</dbReference>
<dbReference type="PANTHER" id="PTHR47074">
    <property type="entry name" value="BNAC02G40300D PROTEIN"/>
    <property type="match status" value="1"/>
</dbReference>
<dbReference type="Gene3D" id="3.30.420.10">
    <property type="entry name" value="Ribonuclease H-like superfamily/Ribonuclease H"/>
    <property type="match status" value="1"/>
</dbReference>
<dbReference type="InterPro" id="IPR036397">
    <property type="entry name" value="RNaseH_sf"/>
</dbReference>
<name>A0ABR2UAY8_9ROSI</name>
<dbReference type="InterPro" id="IPR026960">
    <property type="entry name" value="RVT-Znf"/>
</dbReference>
<keyword evidence="4" id="KW-1185">Reference proteome</keyword>
<reference evidence="3 4" key="1">
    <citation type="journal article" date="2024" name="G3 (Bethesda)">
        <title>Genome assembly of Hibiscus sabdariffa L. provides insights into metabolisms of medicinal natural products.</title>
        <authorList>
            <person name="Kim T."/>
        </authorList>
    </citation>
    <scope>NUCLEOTIDE SEQUENCE [LARGE SCALE GENOMIC DNA]</scope>
    <source>
        <strain evidence="3">TK-2024</strain>
        <tissue evidence="3">Old leaves</tissue>
    </source>
</reference>
<evidence type="ECO:0000313" key="3">
    <source>
        <dbReference type="EMBL" id="KAK9046609.1"/>
    </source>
</evidence>
<evidence type="ECO:0000313" key="4">
    <source>
        <dbReference type="Proteomes" id="UP001396334"/>
    </source>
</evidence>
<evidence type="ECO:0008006" key="5">
    <source>
        <dbReference type="Google" id="ProtNLM"/>
    </source>
</evidence>
<accession>A0ABR2UAY8</accession>
<proteinExistence type="predicted"/>